<evidence type="ECO:0000313" key="1">
    <source>
        <dbReference type="WBParaSite" id="HPLM_0000782601-mRNA-1"/>
    </source>
</evidence>
<reference evidence="1" key="1">
    <citation type="submission" date="2017-02" db="UniProtKB">
        <authorList>
            <consortium name="WormBaseParasite"/>
        </authorList>
    </citation>
    <scope>IDENTIFICATION</scope>
</reference>
<dbReference type="WBParaSite" id="HPLM_0000782601-mRNA-1">
    <property type="protein sequence ID" value="HPLM_0000782601-mRNA-1"/>
    <property type="gene ID" value="HPLM_0000782601"/>
</dbReference>
<sequence length="32" mass="3925">LLYLFKMSSAHNSCECFDYFYGFVKRKIILWT</sequence>
<accession>A0A0N4WBJ8</accession>
<organism evidence="1">
    <name type="scientific">Haemonchus placei</name>
    <name type="common">Barber's pole worm</name>
    <dbReference type="NCBI Taxonomy" id="6290"/>
    <lineage>
        <taxon>Eukaryota</taxon>
        <taxon>Metazoa</taxon>
        <taxon>Ecdysozoa</taxon>
        <taxon>Nematoda</taxon>
        <taxon>Chromadorea</taxon>
        <taxon>Rhabditida</taxon>
        <taxon>Rhabditina</taxon>
        <taxon>Rhabditomorpha</taxon>
        <taxon>Strongyloidea</taxon>
        <taxon>Trichostrongylidae</taxon>
        <taxon>Haemonchus</taxon>
    </lineage>
</organism>
<name>A0A0N4WBJ8_HAEPC</name>
<protein>
    <submittedName>
        <fullName evidence="1">Uncharacterized protein</fullName>
    </submittedName>
</protein>
<dbReference type="AlphaFoldDB" id="A0A0N4WBJ8"/>
<proteinExistence type="predicted"/>